<dbReference type="Proteomes" id="UP000814140">
    <property type="component" value="Unassembled WGS sequence"/>
</dbReference>
<keyword evidence="1" id="KW-0645">Protease</keyword>
<protein>
    <submittedName>
        <fullName evidence="1">Family S53 protease</fullName>
    </submittedName>
</protein>
<name>A0ACB8TC10_9AGAM</name>
<reference evidence="1" key="1">
    <citation type="submission" date="2021-03" db="EMBL/GenBank/DDBJ databases">
        <authorList>
            <consortium name="DOE Joint Genome Institute"/>
            <person name="Ahrendt S."/>
            <person name="Looney B.P."/>
            <person name="Miyauchi S."/>
            <person name="Morin E."/>
            <person name="Drula E."/>
            <person name="Courty P.E."/>
            <person name="Chicoki N."/>
            <person name="Fauchery L."/>
            <person name="Kohler A."/>
            <person name="Kuo A."/>
            <person name="Labutti K."/>
            <person name="Pangilinan J."/>
            <person name="Lipzen A."/>
            <person name="Riley R."/>
            <person name="Andreopoulos W."/>
            <person name="He G."/>
            <person name="Johnson J."/>
            <person name="Barry K.W."/>
            <person name="Grigoriev I.V."/>
            <person name="Nagy L."/>
            <person name="Hibbett D."/>
            <person name="Henrissat B."/>
            <person name="Matheny P.B."/>
            <person name="Labbe J."/>
            <person name="Martin F."/>
        </authorList>
    </citation>
    <scope>NUCLEOTIDE SEQUENCE</scope>
    <source>
        <strain evidence="1">HHB10654</strain>
    </source>
</reference>
<comment type="caution">
    <text evidence="1">The sequence shown here is derived from an EMBL/GenBank/DDBJ whole genome shotgun (WGS) entry which is preliminary data.</text>
</comment>
<keyword evidence="1" id="KW-0378">Hydrolase</keyword>
<keyword evidence="2" id="KW-1185">Reference proteome</keyword>
<accession>A0ACB8TC10</accession>
<reference evidence="1" key="2">
    <citation type="journal article" date="2022" name="New Phytol.">
        <title>Evolutionary transition to the ectomycorrhizal habit in the genomes of a hyperdiverse lineage of mushroom-forming fungi.</title>
        <authorList>
            <person name="Looney B."/>
            <person name="Miyauchi S."/>
            <person name="Morin E."/>
            <person name="Drula E."/>
            <person name="Courty P.E."/>
            <person name="Kohler A."/>
            <person name="Kuo A."/>
            <person name="LaButti K."/>
            <person name="Pangilinan J."/>
            <person name="Lipzen A."/>
            <person name="Riley R."/>
            <person name="Andreopoulos W."/>
            <person name="He G."/>
            <person name="Johnson J."/>
            <person name="Nolan M."/>
            <person name="Tritt A."/>
            <person name="Barry K.W."/>
            <person name="Grigoriev I.V."/>
            <person name="Nagy L.G."/>
            <person name="Hibbett D."/>
            <person name="Henrissat B."/>
            <person name="Matheny P.B."/>
            <person name="Labbe J."/>
            <person name="Martin F.M."/>
        </authorList>
    </citation>
    <scope>NUCLEOTIDE SEQUENCE</scope>
    <source>
        <strain evidence="1">HHB10654</strain>
    </source>
</reference>
<evidence type="ECO:0000313" key="2">
    <source>
        <dbReference type="Proteomes" id="UP000814140"/>
    </source>
</evidence>
<proteinExistence type="predicted"/>
<dbReference type="EMBL" id="MU277193">
    <property type="protein sequence ID" value="KAI0066349.1"/>
    <property type="molecule type" value="Genomic_DNA"/>
</dbReference>
<gene>
    <name evidence="1" type="ORF">BV25DRAFT_1988763</name>
</gene>
<evidence type="ECO:0000313" key="1">
    <source>
        <dbReference type="EMBL" id="KAI0066349.1"/>
    </source>
</evidence>
<organism evidence="1 2">
    <name type="scientific">Artomyces pyxidatus</name>
    <dbReference type="NCBI Taxonomy" id="48021"/>
    <lineage>
        <taxon>Eukaryota</taxon>
        <taxon>Fungi</taxon>
        <taxon>Dikarya</taxon>
        <taxon>Basidiomycota</taxon>
        <taxon>Agaricomycotina</taxon>
        <taxon>Agaricomycetes</taxon>
        <taxon>Russulales</taxon>
        <taxon>Auriscalpiaceae</taxon>
        <taxon>Artomyces</taxon>
    </lineage>
</organism>
<sequence length="572" mass="59326">MLQASLVFLSLFSLVLAGPHVTRDLRLHESRDSVPNGFTRNGPAPGDTPLPLRLALKQNNIEGLQDVLMDISTPTSANYGQHLSLEEVNEYVAPKPETIAAVNAWLSENGLAAKTLSPTGDWLGFQTTVARAYELFDADFSTFTHDVTGETTVRTLAYSIPASLQGHLDLVHPTITFPNPLASKEPVSVTPGRLRASSSNVTGAAAPASCNTAITPACVQALYGIPTTPATQSSNTLAVSGFINQFANEADLTQFLSTYLPDVGPSTTFTLQTLDGGSNPQSQSQAGLEADLDVQYTIGIATGVSTFFMSVGPSSQDGLSGFLDLVNFLLGQNSPPQVLTTSYGQNENTVSRSLATSLCNAYMQLGARGTSILFASGDGGTEGFQVPGSCSPGQPFVPTFPSGCPFLTSVGATENVNPEIAASFSSGGFSNYFGTPIYQTVAKSAYVAKLGSTHLGRYNPAGRGFPDVAALGTDVKIVYQGAVTSVYGTSCSSPIFASVVALLNDRLAAVGRPPLGFLNPFLYSTGAEALNAIVSGSNVACGGTGFPATAGWNPVTGLGTPNFSKLLAAVGL</sequence>